<dbReference type="InterPro" id="IPR036388">
    <property type="entry name" value="WH-like_DNA-bd_sf"/>
</dbReference>
<sequence length="155" mass="16957">MNNSDREPTADQSVSQLFAAAARLSGSMWVRLLNERLGIGWTAYTVLTHLETRDGQTAKEIATASAVTPSTLTGVVDTLERDGLIERRRSDTDRRVIRLHLTDAGRQRVAVSADKLNAEFDALFDHVDPADEPAIRRFLLAAITRFAGELGIPGA</sequence>
<dbReference type="SUPFAM" id="SSF46785">
    <property type="entry name" value="Winged helix' DNA-binding domain"/>
    <property type="match status" value="1"/>
</dbReference>
<evidence type="ECO:0000256" key="2">
    <source>
        <dbReference type="ARBA" id="ARBA00023125"/>
    </source>
</evidence>
<name>A0ABW4A4S3_9ACTN</name>
<feature type="domain" description="HTH marR-type" evidence="4">
    <location>
        <begin position="14"/>
        <end position="145"/>
    </location>
</feature>
<dbReference type="PANTHER" id="PTHR33164">
    <property type="entry name" value="TRANSCRIPTIONAL REGULATOR, MARR FAMILY"/>
    <property type="match status" value="1"/>
</dbReference>
<evidence type="ECO:0000256" key="3">
    <source>
        <dbReference type="ARBA" id="ARBA00023163"/>
    </source>
</evidence>
<dbReference type="PROSITE" id="PS01117">
    <property type="entry name" value="HTH_MARR_1"/>
    <property type="match status" value="1"/>
</dbReference>
<comment type="caution">
    <text evidence="5">The sequence shown here is derived from an EMBL/GenBank/DDBJ whole genome shotgun (WGS) entry which is preliminary data.</text>
</comment>
<reference evidence="6" key="1">
    <citation type="journal article" date="2019" name="Int. J. Syst. Evol. Microbiol.">
        <title>The Global Catalogue of Microorganisms (GCM) 10K type strain sequencing project: providing services to taxonomists for standard genome sequencing and annotation.</title>
        <authorList>
            <consortium name="The Broad Institute Genomics Platform"/>
            <consortium name="The Broad Institute Genome Sequencing Center for Infectious Disease"/>
            <person name="Wu L."/>
            <person name="Ma J."/>
        </authorList>
    </citation>
    <scope>NUCLEOTIDE SEQUENCE [LARGE SCALE GENOMIC DNA]</scope>
    <source>
        <strain evidence="6">CCM 7526</strain>
    </source>
</reference>
<evidence type="ECO:0000256" key="1">
    <source>
        <dbReference type="ARBA" id="ARBA00023015"/>
    </source>
</evidence>
<proteinExistence type="predicted"/>
<dbReference type="InterPro" id="IPR039422">
    <property type="entry name" value="MarR/SlyA-like"/>
</dbReference>
<dbReference type="InterPro" id="IPR023187">
    <property type="entry name" value="Tscrpt_reg_MarR-type_CS"/>
</dbReference>
<gene>
    <name evidence="5" type="ORF">ACFQ5G_07530</name>
</gene>
<organism evidence="5 6">
    <name type="scientific">Actinoplanes sichuanensis</name>
    <dbReference type="NCBI Taxonomy" id="512349"/>
    <lineage>
        <taxon>Bacteria</taxon>
        <taxon>Bacillati</taxon>
        <taxon>Actinomycetota</taxon>
        <taxon>Actinomycetes</taxon>
        <taxon>Micromonosporales</taxon>
        <taxon>Micromonosporaceae</taxon>
        <taxon>Actinoplanes</taxon>
    </lineage>
</organism>
<dbReference type="SMART" id="SM00347">
    <property type="entry name" value="HTH_MARR"/>
    <property type="match status" value="1"/>
</dbReference>
<protein>
    <submittedName>
        <fullName evidence="5">MarR family winged helix-turn-helix transcriptional regulator</fullName>
    </submittedName>
</protein>
<dbReference type="PANTHER" id="PTHR33164:SF43">
    <property type="entry name" value="HTH-TYPE TRANSCRIPTIONAL REPRESSOR YETL"/>
    <property type="match status" value="1"/>
</dbReference>
<dbReference type="Gene3D" id="1.10.10.10">
    <property type="entry name" value="Winged helix-like DNA-binding domain superfamily/Winged helix DNA-binding domain"/>
    <property type="match status" value="1"/>
</dbReference>
<dbReference type="EMBL" id="JBHTMK010000008">
    <property type="protein sequence ID" value="MFD1365188.1"/>
    <property type="molecule type" value="Genomic_DNA"/>
</dbReference>
<dbReference type="Proteomes" id="UP001597183">
    <property type="component" value="Unassembled WGS sequence"/>
</dbReference>
<evidence type="ECO:0000313" key="5">
    <source>
        <dbReference type="EMBL" id="MFD1365188.1"/>
    </source>
</evidence>
<keyword evidence="3" id="KW-0804">Transcription</keyword>
<keyword evidence="6" id="KW-1185">Reference proteome</keyword>
<dbReference type="PROSITE" id="PS50995">
    <property type="entry name" value="HTH_MARR_2"/>
    <property type="match status" value="1"/>
</dbReference>
<dbReference type="InterPro" id="IPR036390">
    <property type="entry name" value="WH_DNA-bd_sf"/>
</dbReference>
<evidence type="ECO:0000259" key="4">
    <source>
        <dbReference type="PROSITE" id="PS50995"/>
    </source>
</evidence>
<evidence type="ECO:0000313" key="6">
    <source>
        <dbReference type="Proteomes" id="UP001597183"/>
    </source>
</evidence>
<keyword evidence="2" id="KW-0238">DNA-binding</keyword>
<accession>A0ABW4A4S3</accession>
<keyword evidence="1" id="KW-0805">Transcription regulation</keyword>
<dbReference type="RefSeq" id="WP_317795425.1">
    <property type="nucleotide sequence ID" value="NZ_AP028461.1"/>
</dbReference>
<dbReference type="PRINTS" id="PR00598">
    <property type="entry name" value="HTHMARR"/>
</dbReference>
<dbReference type="InterPro" id="IPR000835">
    <property type="entry name" value="HTH_MarR-typ"/>
</dbReference>
<dbReference type="Pfam" id="PF01047">
    <property type="entry name" value="MarR"/>
    <property type="match status" value="1"/>
</dbReference>